<dbReference type="VEuPathDB" id="FungiDB:DIURU_002307"/>
<dbReference type="PROSITE" id="PS50850">
    <property type="entry name" value="MFS"/>
    <property type="match status" value="1"/>
</dbReference>
<feature type="transmembrane region" description="Helical" evidence="10">
    <location>
        <begin position="149"/>
        <end position="169"/>
    </location>
</feature>
<evidence type="ECO:0000256" key="1">
    <source>
        <dbReference type="ARBA" id="ARBA00004141"/>
    </source>
</evidence>
<dbReference type="PROSITE" id="PS00217">
    <property type="entry name" value="SUGAR_TRANSPORT_2"/>
    <property type="match status" value="1"/>
</dbReference>
<keyword evidence="13" id="KW-1185">Reference proteome</keyword>
<evidence type="ECO:0000256" key="8">
    <source>
        <dbReference type="RuleBase" id="RU003346"/>
    </source>
</evidence>
<evidence type="ECO:0000256" key="2">
    <source>
        <dbReference type="ARBA" id="ARBA00010992"/>
    </source>
</evidence>
<dbReference type="Pfam" id="PF00083">
    <property type="entry name" value="Sugar_tr"/>
    <property type="match status" value="1"/>
</dbReference>
<feature type="region of interest" description="Disordered" evidence="9">
    <location>
        <begin position="1"/>
        <end position="56"/>
    </location>
</feature>
<protein>
    <recommendedName>
        <fullName evidence="11">Major facilitator superfamily (MFS) profile domain-containing protein</fullName>
    </recommendedName>
</protein>
<dbReference type="FunFam" id="1.20.1250.20:FF:000044">
    <property type="entry name" value="Hexose transporter Hxt3p"/>
    <property type="match status" value="1"/>
</dbReference>
<evidence type="ECO:0000313" key="13">
    <source>
        <dbReference type="Proteomes" id="UP000449547"/>
    </source>
</evidence>
<evidence type="ECO:0000256" key="3">
    <source>
        <dbReference type="ARBA" id="ARBA00022448"/>
    </source>
</evidence>
<keyword evidence="5 10" id="KW-0812">Transmembrane</keyword>
<feature type="compositionally biased region" description="Low complexity" evidence="9">
    <location>
        <begin position="564"/>
        <end position="581"/>
    </location>
</feature>
<feature type="domain" description="Major facilitator superfamily (MFS) profile" evidence="11">
    <location>
        <begin position="72"/>
        <end position="520"/>
    </location>
</feature>
<dbReference type="InterPro" id="IPR020846">
    <property type="entry name" value="MFS_dom"/>
</dbReference>
<dbReference type="InterPro" id="IPR005828">
    <property type="entry name" value="MFS_sugar_transport-like"/>
</dbReference>
<keyword evidence="7 10" id="KW-0472">Membrane</keyword>
<name>A0A642UVQ5_DIURU</name>
<evidence type="ECO:0000259" key="11">
    <source>
        <dbReference type="PROSITE" id="PS50850"/>
    </source>
</evidence>
<dbReference type="AlphaFoldDB" id="A0A642UVQ5"/>
<dbReference type="PRINTS" id="PR00171">
    <property type="entry name" value="SUGRTRNSPORT"/>
</dbReference>
<dbReference type="InterPro" id="IPR003663">
    <property type="entry name" value="Sugar/inositol_transpt"/>
</dbReference>
<dbReference type="OMA" id="MQKEYNA"/>
<feature type="transmembrane region" description="Helical" evidence="10">
    <location>
        <begin position="363"/>
        <end position="384"/>
    </location>
</feature>
<dbReference type="Proteomes" id="UP000449547">
    <property type="component" value="Unassembled WGS sequence"/>
</dbReference>
<comment type="similarity">
    <text evidence="2 8">Belongs to the major facilitator superfamily. Sugar transporter (TC 2.A.1.1) family.</text>
</comment>
<gene>
    <name evidence="12" type="ORF">DIURU_002307</name>
</gene>
<sequence>MAKSVTSVEPAPEQPAAAPQLSSTDHSIEAFDGNTEKPVDDSPVLPANAGGEPESLEDINRGWKDYLPISILCCMIAFGGFVFGFDTGTISGFVNMSDFQRRFASRAADGTYYFTNVRTGLVIGIFNAGCAIGAFIIPKAGDLWGRRVGIMIAMIIYICGLIVQIASQYAWYQYMIGRIITGIAVGALSVLCPLFISETSPKKIRGTLVVCFQLMITLGIFIGYCVVYRTRHYDNSRQWRIPVGLCFAWALFLLIGMVPMPESPRYLVSKGYIERAKKSIAKSNKVSPEHPAVYSEIALIQTGIDRESSEGGNVWKELFTGKPKIFYRLFLGIMLQSLQQLTGDNYYFYYGTTIFKAAHIDSFKASIILGVVNFGFTFVGIYVIDKFGRRRCLLVGSTGMSIFMLIYTLVGSQSLYLHGQHGPTDKSSGDALIFVSVMFIAFFASTWAGGCYAIVSELYPSRVRTPAMAIATLSNWIWGFLISFFTSFITTAIGFYLGFVFFGCLLFSIPFVYFCVSETKGLSLEEVDLMYYENVLPWKSSKWVPPTKAEQKAATSWAAHDAVSSRGSRRGSFVSRNTSNA</sequence>
<dbReference type="OrthoDB" id="5141738at2759"/>
<organism evidence="12 13">
    <name type="scientific">Diutina rugosa</name>
    <name type="common">Yeast</name>
    <name type="synonym">Candida rugosa</name>
    <dbReference type="NCBI Taxonomy" id="5481"/>
    <lineage>
        <taxon>Eukaryota</taxon>
        <taxon>Fungi</taxon>
        <taxon>Dikarya</taxon>
        <taxon>Ascomycota</taxon>
        <taxon>Saccharomycotina</taxon>
        <taxon>Pichiomycetes</taxon>
        <taxon>Debaryomycetaceae</taxon>
        <taxon>Diutina</taxon>
    </lineage>
</organism>
<dbReference type="GeneID" id="54780958"/>
<feature type="transmembrane region" description="Helical" evidence="10">
    <location>
        <begin position="241"/>
        <end position="260"/>
    </location>
</feature>
<comment type="caution">
    <text evidence="12">The sequence shown here is derived from an EMBL/GenBank/DDBJ whole genome shotgun (WGS) entry which is preliminary data.</text>
</comment>
<keyword evidence="6 10" id="KW-1133">Transmembrane helix</keyword>
<dbReference type="GO" id="GO:0005351">
    <property type="term" value="F:carbohydrate:proton symporter activity"/>
    <property type="evidence" value="ECO:0007669"/>
    <property type="project" value="TreeGrafter"/>
</dbReference>
<evidence type="ECO:0000313" key="12">
    <source>
        <dbReference type="EMBL" id="KAA8903795.1"/>
    </source>
</evidence>
<dbReference type="InterPro" id="IPR005829">
    <property type="entry name" value="Sugar_transporter_CS"/>
</dbReference>
<evidence type="ECO:0000256" key="10">
    <source>
        <dbReference type="SAM" id="Phobius"/>
    </source>
</evidence>
<dbReference type="SUPFAM" id="SSF103473">
    <property type="entry name" value="MFS general substrate transporter"/>
    <property type="match status" value="1"/>
</dbReference>
<reference evidence="12 13" key="1">
    <citation type="submission" date="2019-07" db="EMBL/GenBank/DDBJ databases">
        <title>Genome assembly of two rare yeast pathogens: Diutina rugosa and Trichomonascus ciferrii.</title>
        <authorList>
            <person name="Mixao V."/>
            <person name="Saus E."/>
            <person name="Hansen A."/>
            <person name="Lass-Flor C."/>
            <person name="Gabaldon T."/>
        </authorList>
    </citation>
    <scope>NUCLEOTIDE SEQUENCE [LARGE SCALE GENOMIC DNA]</scope>
    <source>
        <strain evidence="12 13">CBS 613</strain>
    </source>
</reference>
<feature type="transmembrane region" description="Helical" evidence="10">
    <location>
        <begin position="208"/>
        <end position="229"/>
    </location>
</feature>
<dbReference type="Gene3D" id="1.20.1250.20">
    <property type="entry name" value="MFS general substrate transporter like domains"/>
    <property type="match status" value="1"/>
</dbReference>
<feature type="transmembrane region" description="Helical" evidence="10">
    <location>
        <begin position="391"/>
        <end position="411"/>
    </location>
</feature>
<feature type="transmembrane region" description="Helical" evidence="10">
    <location>
        <begin position="431"/>
        <end position="455"/>
    </location>
</feature>
<keyword evidence="4" id="KW-0762">Sugar transport</keyword>
<dbReference type="GO" id="GO:0005886">
    <property type="term" value="C:plasma membrane"/>
    <property type="evidence" value="ECO:0007669"/>
    <property type="project" value="TreeGrafter"/>
</dbReference>
<feature type="region of interest" description="Disordered" evidence="9">
    <location>
        <begin position="560"/>
        <end position="581"/>
    </location>
</feature>
<evidence type="ECO:0000256" key="4">
    <source>
        <dbReference type="ARBA" id="ARBA00022597"/>
    </source>
</evidence>
<dbReference type="CDD" id="cd17356">
    <property type="entry name" value="MFS_HXT"/>
    <property type="match status" value="1"/>
</dbReference>
<feature type="transmembrane region" description="Helical" evidence="10">
    <location>
        <begin position="467"/>
        <end position="489"/>
    </location>
</feature>
<dbReference type="InterPro" id="IPR036259">
    <property type="entry name" value="MFS_trans_sf"/>
</dbReference>
<evidence type="ECO:0000256" key="5">
    <source>
        <dbReference type="ARBA" id="ARBA00022692"/>
    </source>
</evidence>
<feature type="compositionally biased region" description="Low complexity" evidence="9">
    <location>
        <begin position="9"/>
        <end position="20"/>
    </location>
</feature>
<dbReference type="PANTHER" id="PTHR48022:SF75">
    <property type="entry name" value="GALACTOSE TRANSPORTER-RELATED"/>
    <property type="match status" value="1"/>
</dbReference>
<accession>A0A642UVQ5</accession>
<feature type="compositionally biased region" description="Basic and acidic residues" evidence="9">
    <location>
        <begin position="26"/>
        <end position="40"/>
    </location>
</feature>
<feature type="transmembrane region" description="Helical" evidence="10">
    <location>
        <begin position="175"/>
        <end position="196"/>
    </location>
</feature>
<dbReference type="EMBL" id="SWFT01000066">
    <property type="protein sequence ID" value="KAA8903795.1"/>
    <property type="molecule type" value="Genomic_DNA"/>
</dbReference>
<dbReference type="GO" id="GO:0055056">
    <property type="term" value="F:D-glucose transmembrane transporter activity"/>
    <property type="evidence" value="ECO:0007669"/>
    <property type="project" value="UniProtKB-ARBA"/>
</dbReference>
<proteinExistence type="inferred from homology"/>
<comment type="subcellular location">
    <subcellularLocation>
        <location evidence="1">Membrane</location>
        <topology evidence="1">Multi-pass membrane protein</topology>
    </subcellularLocation>
</comment>
<dbReference type="PANTHER" id="PTHR48022">
    <property type="entry name" value="PLASTIDIC GLUCOSE TRANSPORTER 4"/>
    <property type="match status" value="1"/>
</dbReference>
<feature type="transmembrane region" description="Helical" evidence="10">
    <location>
        <begin position="119"/>
        <end position="137"/>
    </location>
</feature>
<dbReference type="RefSeq" id="XP_034013001.1">
    <property type="nucleotide sequence ID" value="XM_034154944.1"/>
</dbReference>
<dbReference type="PROSITE" id="PS00216">
    <property type="entry name" value="SUGAR_TRANSPORT_1"/>
    <property type="match status" value="1"/>
</dbReference>
<evidence type="ECO:0000256" key="7">
    <source>
        <dbReference type="ARBA" id="ARBA00023136"/>
    </source>
</evidence>
<feature type="transmembrane region" description="Helical" evidence="10">
    <location>
        <begin position="66"/>
        <end position="85"/>
    </location>
</feature>
<evidence type="ECO:0000256" key="9">
    <source>
        <dbReference type="SAM" id="MobiDB-lite"/>
    </source>
</evidence>
<feature type="transmembrane region" description="Helical" evidence="10">
    <location>
        <begin position="495"/>
        <end position="516"/>
    </location>
</feature>
<dbReference type="InterPro" id="IPR050360">
    <property type="entry name" value="MFS_Sugar_Transporters"/>
</dbReference>
<dbReference type="NCBIfam" id="TIGR00879">
    <property type="entry name" value="SP"/>
    <property type="match status" value="1"/>
</dbReference>
<evidence type="ECO:0000256" key="6">
    <source>
        <dbReference type="ARBA" id="ARBA00022989"/>
    </source>
</evidence>
<keyword evidence="3 8" id="KW-0813">Transport</keyword>